<dbReference type="EMBL" id="CAADRP010000025">
    <property type="protein sequence ID" value="VFU21861.1"/>
    <property type="molecule type" value="Genomic_DNA"/>
</dbReference>
<evidence type="ECO:0000313" key="2">
    <source>
        <dbReference type="EMBL" id="VFU21861.1"/>
    </source>
</evidence>
<protein>
    <submittedName>
        <fullName evidence="2">Uncharacterized protein</fullName>
    </submittedName>
</protein>
<sequence>MEGSEYMDKAAGQCCILFATYVLGQLIWECDLQRILIKQEVKGAKKFRHAGIEPALKLKYDRMYSNIAPSSGVQGGGNCFQPDTNDANIDAVDLEEGSGDLEEDINHASDNDIAHNRNTQKNGKRKEEAKEGRTKKKKTIGIEVQLMSKWDQLLDNISTRSDSTSMHMDHEGCSIHEVMAELHSIPGISVDDEFHDFASEFLLQRRRREMWTTMGSLEEKLK</sequence>
<evidence type="ECO:0000256" key="1">
    <source>
        <dbReference type="SAM" id="MobiDB-lite"/>
    </source>
</evidence>
<dbReference type="PANTHER" id="PTHR47851">
    <property type="entry name" value="OS06G0588700 PROTEIN-RELATED"/>
    <property type="match status" value="1"/>
</dbReference>
<feature type="compositionally biased region" description="Basic and acidic residues" evidence="1">
    <location>
        <begin position="104"/>
        <end position="115"/>
    </location>
</feature>
<organism evidence="2">
    <name type="scientific">Salix viminalis</name>
    <name type="common">Common osier</name>
    <name type="synonym">Basket willow</name>
    <dbReference type="NCBI Taxonomy" id="40686"/>
    <lineage>
        <taxon>Eukaryota</taxon>
        <taxon>Viridiplantae</taxon>
        <taxon>Streptophyta</taxon>
        <taxon>Embryophyta</taxon>
        <taxon>Tracheophyta</taxon>
        <taxon>Spermatophyta</taxon>
        <taxon>Magnoliopsida</taxon>
        <taxon>eudicotyledons</taxon>
        <taxon>Gunneridae</taxon>
        <taxon>Pentapetalae</taxon>
        <taxon>rosids</taxon>
        <taxon>fabids</taxon>
        <taxon>Malpighiales</taxon>
        <taxon>Salicaceae</taxon>
        <taxon>Saliceae</taxon>
        <taxon>Salix</taxon>
    </lineage>
</organism>
<dbReference type="AlphaFoldDB" id="A0A6N2KAF3"/>
<reference evidence="2" key="1">
    <citation type="submission" date="2019-03" db="EMBL/GenBank/DDBJ databases">
        <authorList>
            <person name="Mank J."/>
            <person name="Almeida P."/>
        </authorList>
    </citation>
    <scope>NUCLEOTIDE SEQUENCE</scope>
    <source>
        <strain evidence="2">78183</strain>
    </source>
</reference>
<name>A0A6N2KAF3_SALVM</name>
<accession>A0A6N2KAF3</accession>
<dbReference type="PANTHER" id="PTHR47851:SF2">
    <property type="entry name" value="OS12G0207200 PROTEIN"/>
    <property type="match status" value="1"/>
</dbReference>
<proteinExistence type="predicted"/>
<gene>
    <name evidence="2" type="ORF">SVIM_LOCUS17552</name>
</gene>
<feature type="region of interest" description="Disordered" evidence="1">
    <location>
        <begin position="102"/>
        <end position="137"/>
    </location>
</feature>